<feature type="compositionally biased region" description="Polar residues" evidence="1">
    <location>
        <begin position="42"/>
        <end position="60"/>
    </location>
</feature>
<proteinExistence type="predicted"/>
<dbReference type="Proteomes" id="UP000235728">
    <property type="component" value="Unassembled WGS sequence"/>
</dbReference>
<feature type="region of interest" description="Disordered" evidence="1">
    <location>
        <begin position="42"/>
        <end position="111"/>
    </location>
</feature>
<comment type="caution">
    <text evidence="2">The sequence shown here is derived from an EMBL/GenBank/DDBJ whole genome shotgun (WGS) entry which is preliminary data.</text>
</comment>
<dbReference type="EMBL" id="MRVG01000001">
    <property type="protein sequence ID" value="PMB73461.1"/>
    <property type="molecule type" value="Genomic_DNA"/>
</dbReference>
<evidence type="ECO:0000313" key="2">
    <source>
        <dbReference type="EMBL" id="PMB73461.1"/>
    </source>
</evidence>
<accession>A0A2N6P1Q6</accession>
<sequence length="111" mass="12048">MTPKVNWFASSENGTSYAEEWVNSLERAHDLAISQNLVAQRTDNGFTEMSSNAPSPSSTVGGRGNGPDSYSINERPSRGHLTKGQGGTDESNPKRNRFSKRQSRNGLGTAF</sequence>
<organism evidence="2 3">
    <name type="scientific">Beauveria bassiana</name>
    <name type="common">White muscardine disease fungus</name>
    <name type="synonym">Tritirachium shiotae</name>
    <dbReference type="NCBI Taxonomy" id="176275"/>
    <lineage>
        <taxon>Eukaryota</taxon>
        <taxon>Fungi</taxon>
        <taxon>Dikarya</taxon>
        <taxon>Ascomycota</taxon>
        <taxon>Pezizomycotina</taxon>
        <taxon>Sordariomycetes</taxon>
        <taxon>Hypocreomycetidae</taxon>
        <taxon>Hypocreales</taxon>
        <taxon>Cordycipitaceae</taxon>
        <taxon>Beauveria</taxon>
    </lineage>
</organism>
<protein>
    <submittedName>
        <fullName evidence="2">Uncharacterized protein</fullName>
    </submittedName>
</protein>
<reference evidence="2 3" key="1">
    <citation type="journal article" date="2016" name="Appl. Microbiol. Biotechnol.">
        <title>Characterization of T-DNA insertion mutants with decreased virulence in the entomopathogenic fungus Beauveria bassiana JEF-007.</title>
        <authorList>
            <person name="Kim S."/>
            <person name="Lee S.J."/>
            <person name="Nai Y.S."/>
            <person name="Yu J.S."/>
            <person name="Lee M.R."/>
            <person name="Yang Y.T."/>
            <person name="Kim J.S."/>
        </authorList>
    </citation>
    <scope>NUCLEOTIDE SEQUENCE [LARGE SCALE GENOMIC DNA]</scope>
    <source>
        <strain evidence="2 3">JEF-007</strain>
    </source>
</reference>
<gene>
    <name evidence="2" type="ORF">BM221_000884</name>
</gene>
<name>A0A2N6P1Q6_BEABA</name>
<evidence type="ECO:0000256" key="1">
    <source>
        <dbReference type="SAM" id="MobiDB-lite"/>
    </source>
</evidence>
<evidence type="ECO:0000313" key="3">
    <source>
        <dbReference type="Proteomes" id="UP000235728"/>
    </source>
</evidence>
<dbReference type="AlphaFoldDB" id="A0A2N6P1Q6"/>
<feature type="compositionally biased region" description="Basic residues" evidence="1">
    <location>
        <begin position="94"/>
        <end position="103"/>
    </location>
</feature>